<gene>
    <name evidence="1" type="ORF">HGO97_022795</name>
</gene>
<comment type="caution">
    <text evidence="1">The sequence shown here is derived from an EMBL/GenBank/DDBJ whole genome shotgun (WGS) entry which is preliminary data.</text>
</comment>
<evidence type="ECO:0008006" key="3">
    <source>
        <dbReference type="Google" id="ProtNLM"/>
    </source>
</evidence>
<dbReference type="EMBL" id="JABACJ020000040">
    <property type="protein sequence ID" value="MBU3878628.1"/>
    <property type="molecule type" value="Genomic_DNA"/>
</dbReference>
<dbReference type="RefSeq" id="WP_039886902.1">
    <property type="nucleotide sequence ID" value="NZ_JABACJ020000040.1"/>
</dbReference>
<keyword evidence="2" id="KW-1185">Reference proteome</keyword>
<evidence type="ECO:0000313" key="1">
    <source>
        <dbReference type="EMBL" id="MBU3878628.1"/>
    </source>
</evidence>
<dbReference type="Proteomes" id="UP000723714">
    <property type="component" value="Unassembled WGS sequence"/>
</dbReference>
<name>A0ABS6DAG8_9FIRM</name>
<organism evidence="1 2">
    <name type="scientific">Faecalicatena faecalis</name>
    <dbReference type="NCBI Taxonomy" id="2726362"/>
    <lineage>
        <taxon>Bacteria</taxon>
        <taxon>Bacillati</taxon>
        <taxon>Bacillota</taxon>
        <taxon>Clostridia</taxon>
        <taxon>Lachnospirales</taxon>
        <taxon>Lachnospiraceae</taxon>
        <taxon>Faecalicatena</taxon>
    </lineage>
</organism>
<sequence length="108" mass="12583">MKNKAILKEYIVTYKCSTSKSGESQTDSWRKKYLGLIGVLYIIKSVHKQYFQWNPIIDSEVVFSKGMVSSNDDYEIKDGILMITTENSIYYFQIIKSNLEIPKPTVLW</sequence>
<reference evidence="1 2" key="1">
    <citation type="submission" date="2021-06" db="EMBL/GenBank/DDBJ databases">
        <title>Faecalicatena sp. nov. isolated from porcine feces.</title>
        <authorList>
            <person name="Oh B.S."/>
            <person name="Lee J.H."/>
        </authorList>
    </citation>
    <scope>NUCLEOTIDE SEQUENCE [LARGE SCALE GENOMIC DNA]</scope>
    <source>
        <strain evidence="1 2">AGMB00832</strain>
    </source>
</reference>
<evidence type="ECO:0000313" key="2">
    <source>
        <dbReference type="Proteomes" id="UP000723714"/>
    </source>
</evidence>
<proteinExistence type="predicted"/>
<protein>
    <recommendedName>
        <fullName evidence="3">PH (Pleckstrin Homology) domain-containing protein</fullName>
    </recommendedName>
</protein>
<accession>A0ABS6DAG8</accession>